<feature type="transmembrane region" description="Helical" evidence="1">
    <location>
        <begin position="150"/>
        <end position="168"/>
    </location>
</feature>
<sequence>MSEHTTIHLPALGVHLRHGVKHLLEATLIPLGLFYLAMTFAGLHGALFAALGWSLAALGWRAVTRRPIPTVLALMTGLLVVRTAVGFATGSVFLYFLSPSLQDFVIGLAFVALLPFRRSLIAKLAGDFCVFPPALTGNPRVKRFFHRVSVLWSSVFLASGALTLWMLANASLGSYLLVGTAVSYALIALAIVVSLLWFRRSLRGEGIRLRLPLRAAAA</sequence>
<dbReference type="Proteomes" id="UP000612808">
    <property type="component" value="Unassembled WGS sequence"/>
</dbReference>
<gene>
    <name evidence="2" type="ORF">Aru02nite_37240</name>
</gene>
<keyword evidence="1" id="KW-0472">Membrane</keyword>
<dbReference type="NCBIfam" id="NF041646">
    <property type="entry name" value="VC0807_fam"/>
    <property type="match status" value="1"/>
</dbReference>
<keyword evidence="1" id="KW-0812">Transmembrane</keyword>
<proteinExistence type="predicted"/>
<dbReference type="AlphaFoldDB" id="A0A8J3J6A4"/>
<evidence type="ECO:0000313" key="2">
    <source>
        <dbReference type="EMBL" id="GID12835.1"/>
    </source>
</evidence>
<feature type="transmembrane region" description="Helical" evidence="1">
    <location>
        <begin position="93"/>
        <end position="114"/>
    </location>
</feature>
<organism evidence="2 3">
    <name type="scientific">Actinocatenispora rupis</name>
    <dbReference type="NCBI Taxonomy" id="519421"/>
    <lineage>
        <taxon>Bacteria</taxon>
        <taxon>Bacillati</taxon>
        <taxon>Actinomycetota</taxon>
        <taxon>Actinomycetes</taxon>
        <taxon>Micromonosporales</taxon>
        <taxon>Micromonosporaceae</taxon>
        <taxon>Actinocatenispora</taxon>
    </lineage>
</organism>
<evidence type="ECO:0000256" key="1">
    <source>
        <dbReference type="SAM" id="Phobius"/>
    </source>
</evidence>
<keyword evidence="1" id="KW-1133">Transmembrane helix</keyword>
<evidence type="ECO:0000313" key="3">
    <source>
        <dbReference type="Proteomes" id="UP000612808"/>
    </source>
</evidence>
<comment type="caution">
    <text evidence="2">The sequence shown here is derived from an EMBL/GenBank/DDBJ whole genome shotgun (WGS) entry which is preliminary data.</text>
</comment>
<reference evidence="2" key="1">
    <citation type="submission" date="2021-01" db="EMBL/GenBank/DDBJ databases">
        <title>Whole genome shotgun sequence of Actinocatenispora rupis NBRC 107355.</title>
        <authorList>
            <person name="Komaki H."/>
            <person name="Tamura T."/>
        </authorList>
    </citation>
    <scope>NUCLEOTIDE SEQUENCE</scope>
    <source>
        <strain evidence="2">NBRC 107355</strain>
    </source>
</reference>
<name>A0A8J3J6A4_9ACTN</name>
<feature type="transmembrane region" description="Helical" evidence="1">
    <location>
        <begin position="68"/>
        <end position="87"/>
    </location>
</feature>
<protein>
    <recommendedName>
        <fullName evidence="4">Intracellular septation protein A</fullName>
    </recommendedName>
</protein>
<accession>A0A8J3J6A4</accession>
<keyword evidence="3" id="KW-1185">Reference proteome</keyword>
<feature type="transmembrane region" description="Helical" evidence="1">
    <location>
        <begin position="174"/>
        <end position="198"/>
    </location>
</feature>
<feature type="transmembrane region" description="Helical" evidence="1">
    <location>
        <begin position="33"/>
        <end position="56"/>
    </location>
</feature>
<evidence type="ECO:0008006" key="4">
    <source>
        <dbReference type="Google" id="ProtNLM"/>
    </source>
</evidence>
<dbReference type="RefSeq" id="WP_203659227.1">
    <property type="nucleotide sequence ID" value="NZ_BAAAZM010000008.1"/>
</dbReference>
<dbReference type="EMBL" id="BOMB01000021">
    <property type="protein sequence ID" value="GID12835.1"/>
    <property type="molecule type" value="Genomic_DNA"/>
</dbReference>